<name>A0A939BUE9_9ACTN</name>
<dbReference type="EMBL" id="JAERTX010000019">
    <property type="protein sequence ID" value="MBM9461604.1"/>
    <property type="molecule type" value="Genomic_DNA"/>
</dbReference>
<dbReference type="Pfam" id="PF14232">
    <property type="entry name" value="DUF4334"/>
    <property type="match status" value="1"/>
</dbReference>
<feature type="domain" description="GXWXG" evidence="2">
    <location>
        <begin position="42"/>
        <end position="97"/>
    </location>
</feature>
<evidence type="ECO:0000259" key="2">
    <source>
        <dbReference type="Pfam" id="PF14231"/>
    </source>
</evidence>
<accession>A0A939BUE9</accession>
<protein>
    <submittedName>
        <fullName evidence="4">DUF4334 domain-containing protein</fullName>
    </submittedName>
</protein>
<dbReference type="Proteomes" id="UP000663791">
    <property type="component" value="Unassembled WGS sequence"/>
</dbReference>
<feature type="compositionally biased region" description="Polar residues" evidence="1">
    <location>
        <begin position="1"/>
        <end position="17"/>
    </location>
</feature>
<evidence type="ECO:0000259" key="3">
    <source>
        <dbReference type="Pfam" id="PF14232"/>
    </source>
</evidence>
<dbReference type="Gene3D" id="2.40.128.580">
    <property type="entry name" value="GXWXG domain"/>
    <property type="match status" value="1"/>
</dbReference>
<dbReference type="AlphaFoldDB" id="A0A939BUE9"/>
<gene>
    <name evidence="4" type="ORF">JK386_17010</name>
</gene>
<comment type="caution">
    <text evidence="4">The sequence shown here is derived from an EMBL/GenBank/DDBJ whole genome shotgun (WGS) entry which is preliminary data.</text>
</comment>
<evidence type="ECO:0000313" key="4">
    <source>
        <dbReference type="EMBL" id="MBM9461604.1"/>
    </source>
</evidence>
<evidence type="ECO:0000256" key="1">
    <source>
        <dbReference type="SAM" id="MobiDB-lite"/>
    </source>
</evidence>
<dbReference type="InterPro" id="IPR025951">
    <property type="entry name" value="GXWXG_dom"/>
</dbReference>
<feature type="domain" description="DUF4334" evidence="3">
    <location>
        <begin position="142"/>
        <end position="196"/>
    </location>
</feature>
<reference evidence="4" key="1">
    <citation type="submission" date="2021-01" db="EMBL/GenBank/DDBJ databases">
        <title>Novel species in genus Nocardioides.</title>
        <authorList>
            <person name="Zhang G."/>
        </authorList>
    </citation>
    <scope>NUCLEOTIDE SEQUENCE</scope>
    <source>
        <strain evidence="4">Zg-536</strain>
    </source>
</reference>
<proteinExistence type="predicted"/>
<feature type="region of interest" description="Disordered" evidence="1">
    <location>
        <begin position="1"/>
        <end position="20"/>
    </location>
</feature>
<organism evidence="4 5">
    <name type="scientific">Nocardioides faecalis</name>
    <dbReference type="NCBI Taxonomy" id="2803858"/>
    <lineage>
        <taxon>Bacteria</taxon>
        <taxon>Bacillati</taxon>
        <taxon>Actinomycetota</taxon>
        <taxon>Actinomycetes</taxon>
        <taxon>Propionibacteriales</taxon>
        <taxon>Nocardioidaceae</taxon>
        <taxon>Nocardioides</taxon>
    </lineage>
</organism>
<dbReference type="Pfam" id="PF14231">
    <property type="entry name" value="GXWXG"/>
    <property type="match status" value="1"/>
</dbReference>
<sequence>MTNDVTSDPTSDPTSDVTGDPAAAAARLAELEPACDRDEALAFFDTLPAVRAETLRGQWRGRELATGHPMDGLLEASGWYGKRFDSADEVHPLLFTAPGGRIVSADPRRIPFGMLDSIPEQVVSRGRAVMGVALPLLVTKKPRARLRNVEYRGVVTAGMSYDHLPIIDLFRRVDDTTLLGCMDLRAAPPYFFVLQRD</sequence>
<evidence type="ECO:0000313" key="5">
    <source>
        <dbReference type="Proteomes" id="UP000663791"/>
    </source>
</evidence>
<dbReference type="RefSeq" id="WP_205292921.1">
    <property type="nucleotide sequence ID" value="NZ_CP074406.1"/>
</dbReference>
<keyword evidence="5" id="KW-1185">Reference proteome</keyword>
<dbReference type="InterPro" id="IPR025568">
    <property type="entry name" value="DUF4334"/>
</dbReference>